<proteinExistence type="inferred from homology"/>
<evidence type="ECO:0000256" key="7">
    <source>
        <dbReference type="ARBA" id="ARBA00022927"/>
    </source>
</evidence>
<feature type="compositionally biased region" description="Pro residues" evidence="10">
    <location>
        <begin position="114"/>
        <end position="128"/>
    </location>
</feature>
<protein>
    <recommendedName>
        <fullName evidence="11">TonB C-terminal domain-containing protein</fullName>
    </recommendedName>
</protein>
<keyword evidence="3" id="KW-0813">Transport</keyword>
<dbReference type="RefSeq" id="WP_071165672.1">
    <property type="nucleotide sequence ID" value="NZ_CP017781.1"/>
</dbReference>
<dbReference type="Gene3D" id="3.30.1150.10">
    <property type="match status" value="1"/>
</dbReference>
<comment type="similarity">
    <text evidence="2">Belongs to the TonB family.</text>
</comment>
<dbReference type="GO" id="GO:0031992">
    <property type="term" value="F:energy transducer activity"/>
    <property type="evidence" value="ECO:0007669"/>
    <property type="project" value="TreeGrafter"/>
</dbReference>
<evidence type="ECO:0000256" key="8">
    <source>
        <dbReference type="ARBA" id="ARBA00022989"/>
    </source>
</evidence>
<keyword evidence="9" id="KW-0472">Membrane</keyword>
<feature type="compositionally biased region" description="Pro residues" evidence="10">
    <location>
        <begin position="65"/>
        <end position="83"/>
    </location>
</feature>
<dbReference type="EMBL" id="CP017781">
    <property type="protein sequence ID" value="AOZ68710.1"/>
    <property type="molecule type" value="Genomic_DNA"/>
</dbReference>
<keyword evidence="6" id="KW-0812">Transmembrane</keyword>
<keyword evidence="5" id="KW-0997">Cell inner membrane</keyword>
<dbReference type="GO" id="GO:0055085">
    <property type="term" value="P:transmembrane transport"/>
    <property type="evidence" value="ECO:0007669"/>
    <property type="project" value="InterPro"/>
</dbReference>
<keyword evidence="7" id="KW-0653">Protein transport</keyword>
<evidence type="ECO:0000256" key="1">
    <source>
        <dbReference type="ARBA" id="ARBA00004383"/>
    </source>
</evidence>
<evidence type="ECO:0000256" key="4">
    <source>
        <dbReference type="ARBA" id="ARBA00022475"/>
    </source>
</evidence>
<evidence type="ECO:0000256" key="3">
    <source>
        <dbReference type="ARBA" id="ARBA00022448"/>
    </source>
</evidence>
<reference evidence="12 13" key="1">
    <citation type="submission" date="2016-10" db="EMBL/GenBank/DDBJ databases">
        <title>Rhodobacter sp. LPB0142, isolated from sea water.</title>
        <authorList>
            <person name="Kim E."/>
            <person name="Yi H."/>
        </authorList>
    </citation>
    <scope>NUCLEOTIDE SEQUENCE [LARGE SCALE GENOMIC DNA]</scope>
    <source>
        <strain evidence="12 13">LPB0142</strain>
    </source>
</reference>
<evidence type="ECO:0000256" key="6">
    <source>
        <dbReference type="ARBA" id="ARBA00022692"/>
    </source>
</evidence>
<evidence type="ECO:0000256" key="2">
    <source>
        <dbReference type="ARBA" id="ARBA00006555"/>
    </source>
</evidence>
<evidence type="ECO:0000259" key="11">
    <source>
        <dbReference type="PROSITE" id="PS52015"/>
    </source>
</evidence>
<dbReference type="AlphaFoldDB" id="A0A1D9MA93"/>
<feature type="compositionally biased region" description="Low complexity" evidence="10">
    <location>
        <begin position="99"/>
        <end position="113"/>
    </location>
</feature>
<dbReference type="Proteomes" id="UP000176562">
    <property type="component" value="Chromosome"/>
</dbReference>
<keyword evidence="13" id="KW-1185">Reference proteome</keyword>
<evidence type="ECO:0000256" key="9">
    <source>
        <dbReference type="ARBA" id="ARBA00023136"/>
    </source>
</evidence>
<keyword evidence="8" id="KW-1133">Transmembrane helix</keyword>
<dbReference type="PRINTS" id="PR01217">
    <property type="entry name" value="PRICHEXTENSN"/>
</dbReference>
<keyword evidence="4" id="KW-1003">Cell membrane</keyword>
<dbReference type="GO" id="GO:0098797">
    <property type="term" value="C:plasma membrane protein complex"/>
    <property type="evidence" value="ECO:0007669"/>
    <property type="project" value="TreeGrafter"/>
</dbReference>
<dbReference type="SUPFAM" id="SSF74653">
    <property type="entry name" value="TolA/TonB C-terminal domain"/>
    <property type="match status" value="1"/>
</dbReference>
<evidence type="ECO:0000256" key="5">
    <source>
        <dbReference type="ARBA" id="ARBA00022519"/>
    </source>
</evidence>
<evidence type="ECO:0000313" key="12">
    <source>
        <dbReference type="EMBL" id="AOZ68710.1"/>
    </source>
</evidence>
<organism evidence="12 13">
    <name type="scientific">Rhodobacter xanthinilyticus</name>
    <dbReference type="NCBI Taxonomy" id="1850250"/>
    <lineage>
        <taxon>Bacteria</taxon>
        <taxon>Pseudomonadati</taxon>
        <taxon>Pseudomonadota</taxon>
        <taxon>Alphaproteobacteria</taxon>
        <taxon>Rhodobacterales</taxon>
        <taxon>Rhodobacter group</taxon>
        <taxon>Rhodobacter</taxon>
    </lineage>
</organism>
<dbReference type="InterPro" id="IPR006260">
    <property type="entry name" value="TonB/TolA_C"/>
</dbReference>
<evidence type="ECO:0000256" key="10">
    <source>
        <dbReference type="SAM" id="MobiDB-lite"/>
    </source>
</evidence>
<dbReference type="PANTHER" id="PTHR33446:SF2">
    <property type="entry name" value="PROTEIN TONB"/>
    <property type="match status" value="1"/>
</dbReference>
<gene>
    <name evidence="12" type="ORF">LPB142_04755</name>
</gene>
<dbReference type="NCBIfam" id="TIGR01352">
    <property type="entry name" value="tonB_Cterm"/>
    <property type="match status" value="1"/>
</dbReference>
<dbReference type="GO" id="GO:0015031">
    <property type="term" value="P:protein transport"/>
    <property type="evidence" value="ECO:0007669"/>
    <property type="project" value="UniProtKB-KW"/>
</dbReference>
<dbReference type="KEGG" id="rhp:LPB142_04755"/>
<evidence type="ECO:0000313" key="13">
    <source>
        <dbReference type="Proteomes" id="UP000176562"/>
    </source>
</evidence>
<comment type="subcellular location">
    <subcellularLocation>
        <location evidence="1">Cell inner membrane</location>
        <topology evidence="1">Single-pass membrane protein</topology>
        <orientation evidence="1">Periplasmic side</orientation>
    </subcellularLocation>
</comment>
<dbReference type="STRING" id="1850250.LPB142_04755"/>
<sequence length="282" mass="27931">MSPRGVLEAGVFLAAALGLHLAAFGVARPTAGASSAGAGGEDLVSLSAASPAILAALADYERPPEIAPPPEPPPAPEPEPAPAAEPVAEVAPPAPEAPRAPQIAAPTQPEAAPNLPPEAEPVPKIRPAPKPEKPKPAKPKPATAPKPAKPAPAPSAPSVAQTAAGAGGGANAGVNGAAEAATLSKAAEQDLRARWGATIRARIEARKRYPSAAGRAQGRVTVALSVSRSGALGGVAVARSSGHAALDQAALEAVRRAGRFPAAPAGLTRASYDFSLTIQFAR</sequence>
<feature type="region of interest" description="Disordered" evidence="10">
    <location>
        <begin position="59"/>
        <end position="169"/>
    </location>
</feature>
<dbReference type="PANTHER" id="PTHR33446">
    <property type="entry name" value="PROTEIN TONB-RELATED"/>
    <property type="match status" value="1"/>
</dbReference>
<dbReference type="PROSITE" id="PS52015">
    <property type="entry name" value="TONB_CTD"/>
    <property type="match status" value="1"/>
</dbReference>
<dbReference type="Pfam" id="PF03544">
    <property type="entry name" value="TonB_C"/>
    <property type="match status" value="1"/>
</dbReference>
<dbReference type="InterPro" id="IPR037682">
    <property type="entry name" value="TonB_C"/>
</dbReference>
<feature type="compositionally biased region" description="Pro residues" evidence="10">
    <location>
        <begin position="142"/>
        <end position="155"/>
    </location>
</feature>
<accession>A0A1D9MA93</accession>
<name>A0A1D9MA93_9RHOB</name>
<feature type="domain" description="TonB C-terminal" evidence="11">
    <location>
        <begin position="194"/>
        <end position="282"/>
    </location>
</feature>
<dbReference type="InterPro" id="IPR051045">
    <property type="entry name" value="TonB-dependent_transducer"/>
</dbReference>